<gene>
    <name evidence="2" type="primary">RvY_04402</name>
    <name evidence="2" type="synonym">RvY_04402.2</name>
    <name evidence="2" type="ORF">RvY_04402-2</name>
</gene>
<sequence length="181" mass="19763">MPTRDQYGEYYDATNVMLIYCASGYAMTGIAKKISPFSMDYHIEWIHCCRIGFGAVPMFSASKYKNSTMARLSYHNYANASYPNRPPAAYASQYSSGNIGRQRGDQYDAGPSPYAGGSNYAPATPGSYAGGSNYDTPYGTGHTGQTAGSYGASYRSMEDEKKQEQDILRTSSGLDTHSQNM</sequence>
<feature type="region of interest" description="Disordered" evidence="1">
    <location>
        <begin position="135"/>
        <end position="181"/>
    </location>
</feature>
<evidence type="ECO:0000313" key="2">
    <source>
        <dbReference type="EMBL" id="GAU92305.1"/>
    </source>
</evidence>
<name>A0A1D1UV28_RAMVA</name>
<organism evidence="2 3">
    <name type="scientific">Ramazzottius varieornatus</name>
    <name type="common">Water bear</name>
    <name type="synonym">Tardigrade</name>
    <dbReference type="NCBI Taxonomy" id="947166"/>
    <lineage>
        <taxon>Eukaryota</taxon>
        <taxon>Metazoa</taxon>
        <taxon>Ecdysozoa</taxon>
        <taxon>Tardigrada</taxon>
        <taxon>Eutardigrada</taxon>
        <taxon>Parachela</taxon>
        <taxon>Hypsibioidea</taxon>
        <taxon>Ramazzottiidae</taxon>
        <taxon>Ramazzottius</taxon>
    </lineage>
</organism>
<dbReference type="Proteomes" id="UP000186922">
    <property type="component" value="Unassembled WGS sequence"/>
</dbReference>
<feature type="region of interest" description="Disordered" evidence="1">
    <location>
        <begin position="92"/>
        <end position="116"/>
    </location>
</feature>
<feature type="compositionally biased region" description="Basic and acidic residues" evidence="1">
    <location>
        <begin position="156"/>
        <end position="167"/>
    </location>
</feature>
<reference evidence="2 3" key="1">
    <citation type="journal article" date="2016" name="Nat. Commun.">
        <title>Extremotolerant tardigrade genome and improved radiotolerance of human cultured cells by tardigrade-unique protein.</title>
        <authorList>
            <person name="Hashimoto T."/>
            <person name="Horikawa D.D."/>
            <person name="Saito Y."/>
            <person name="Kuwahara H."/>
            <person name="Kozuka-Hata H."/>
            <person name="Shin-I T."/>
            <person name="Minakuchi Y."/>
            <person name="Ohishi K."/>
            <person name="Motoyama A."/>
            <person name="Aizu T."/>
            <person name="Enomoto A."/>
            <person name="Kondo K."/>
            <person name="Tanaka S."/>
            <person name="Hara Y."/>
            <person name="Koshikawa S."/>
            <person name="Sagara H."/>
            <person name="Miura T."/>
            <person name="Yokobori S."/>
            <person name="Miyagawa K."/>
            <person name="Suzuki Y."/>
            <person name="Kubo T."/>
            <person name="Oyama M."/>
            <person name="Kohara Y."/>
            <person name="Fujiyama A."/>
            <person name="Arakawa K."/>
            <person name="Katayama T."/>
            <person name="Toyoda A."/>
            <person name="Kunieda T."/>
        </authorList>
    </citation>
    <scope>NUCLEOTIDE SEQUENCE [LARGE SCALE GENOMIC DNA]</scope>
    <source>
        <strain evidence="2 3">YOKOZUNA-1</strain>
    </source>
</reference>
<dbReference type="EMBL" id="BDGG01000002">
    <property type="protein sequence ID" value="GAU92305.1"/>
    <property type="molecule type" value="Genomic_DNA"/>
</dbReference>
<proteinExistence type="predicted"/>
<dbReference type="AlphaFoldDB" id="A0A1D1UV28"/>
<feature type="compositionally biased region" description="Polar residues" evidence="1">
    <location>
        <begin position="168"/>
        <end position="181"/>
    </location>
</feature>
<comment type="caution">
    <text evidence="2">The sequence shown here is derived from an EMBL/GenBank/DDBJ whole genome shotgun (WGS) entry which is preliminary data.</text>
</comment>
<keyword evidence="3" id="KW-1185">Reference proteome</keyword>
<protein>
    <submittedName>
        <fullName evidence="2">Uncharacterized protein</fullName>
    </submittedName>
</protein>
<evidence type="ECO:0000313" key="3">
    <source>
        <dbReference type="Proteomes" id="UP000186922"/>
    </source>
</evidence>
<accession>A0A1D1UV28</accession>
<evidence type="ECO:0000256" key="1">
    <source>
        <dbReference type="SAM" id="MobiDB-lite"/>
    </source>
</evidence>